<dbReference type="InterPro" id="IPR003595">
    <property type="entry name" value="Tyr_Pase_cat"/>
</dbReference>
<feature type="domain" description="Tyrosine-protein phosphatase" evidence="4">
    <location>
        <begin position="38"/>
        <end position="180"/>
    </location>
</feature>
<dbReference type="EMBL" id="JASPKY010000051">
    <property type="protein sequence ID" value="KAK9745136.1"/>
    <property type="molecule type" value="Genomic_DNA"/>
</dbReference>
<keyword evidence="7" id="KW-1185">Reference proteome</keyword>
<evidence type="ECO:0000259" key="4">
    <source>
        <dbReference type="PROSITE" id="PS50054"/>
    </source>
</evidence>
<protein>
    <submittedName>
        <fullName evidence="6">Dual specificity phosphatase, catalytic domain</fullName>
    </submittedName>
</protein>
<dbReference type="SUPFAM" id="SSF52799">
    <property type="entry name" value="(Phosphotyrosine protein) phosphatases II"/>
    <property type="match status" value="1"/>
</dbReference>
<evidence type="ECO:0000256" key="3">
    <source>
        <dbReference type="ARBA" id="ARBA00022912"/>
    </source>
</evidence>
<dbReference type="PROSITE" id="PS50054">
    <property type="entry name" value="TYR_PHOSPHATASE_DUAL"/>
    <property type="match status" value="1"/>
</dbReference>
<evidence type="ECO:0000313" key="7">
    <source>
        <dbReference type="Proteomes" id="UP001458880"/>
    </source>
</evidence>
<comment type="caution">
    <text evidence="6">The sequence shown here is derived from an EMBL/GenBank/DDBJ whole genome shotgun (WGS) entry which is preliminary data.</text>
</comment>
<dbReference type="InterPro" id="IPR020422">
    <property type="entry name" value="TYR_PHOSPHATASE_DUAL_dom"/>
</dbReference>
<dbReference type="Pfam" id="PF00782">
    <property type="entry name" value="DSPc"/>
    <property type="match status" value="1"/>
</dbReference>
<evidence type="ECO:0000313" key="6">
    <source>
        <dbReference type="EMBL" id="KAK9745136.1"/>
    </source>
</evidence>
<dbReference type="PROSITE" id="PS50056">
    <property type="entry name" value="TYR_PHOSPHATASE_2"/>
    <property type="match status" value="1"/>
</dbReference>
<proteinExistence type="inferred from homology"/>
<dbReference type="PANTHER" id="PTHR45961:SF6">
    <property type="entry name" value="IP21249P"/>
    <property type="match status" value="1"/>
</dbReference>
<dbReference type="CDD" id="cd14514">
    <property type="entry name" value="DUSP14-like"/>
    <property type="match status" value="1"/>
</dbReference>
<dbReference type="InterPro" id="IPR000387">
    <property type="entry name" value="Tyr_Pase_dom"/>
</dbReference>
<organism evidence="6 7">
    <name type="scientific">Popillia japonica</name>
    <name type="common">Japanese beetle</name>
    <dbReference type="NCBI Taxonomy" id="7064"/>
    <lineage>
        <taxon>Eukaryota</taxon>
        <taxon>Metazoa</taxon>
        <taxon>Ecdysozoa</taxon>
        <taxon>Arthropoda</taxon>
        <taxon>Hexapoda</taxon>
        <taxon>Insecta</taxon>
        <taxon>Pterygota</taxon>
        <taxon>Neoptera</taxon>
        <taxon>Endopterygota</taxon>
        <taxon>Coleoptera</taxon>
        <taxon>Polyphaga</taxon>
        <taxon>Scarabaeiformia</taxon>
        <taxon>Scarabaeidae</taxon>
        <taxon>Rutelinae</taxon>
        <taxon>Popillia</taxon>
    </lineage>
</organism>
<keyword evidence="3" id="KW-0904">Protein phosphatase</keyword>
<dbReference type="InterPro" id="IPR029021">
    <property type="entry name" value="Prot-tyrosine_phosphatase-like"/>
</dbReference>
<dbReference type="Gene3D" id="3.90.190.10">
    <property type="entry name" value="Protein tyrosine phosphatase superfamily"/>
    <property type="match status" value="1"/>
</dbReference>
<dbReference type="InterPro" id="IPR000340">
    <property type="entry name" value="Dual-sp_phosphatase_cat-dom"/>
</dbReference>
<accession>A0AAW1MG32</accession>
<dbReference type="GO" id="GO:0005737">
    <property type="term" value="C:cytoplasm"/>
    <property type="evidence" value="ECO:0007669"/>
    <property type="project" value="TreeGrafter"/>
</dbReference>
<dbReference type="SMART" id="SM00195">
    <property type="entry name" value="DSPc"/>
    <property type="match status" value="1"/>
</dbReference>
<dbReference type="PANTHER" id="PTHR45961">
    <property type="entry name" value="IP21249P"/>
    <property type="match status" value="1"/>
</dbReference>
<evidence type="ECO:0000259" key="5">
    <source>
        <dbReference type="PROSITE" id="PS50056"/>
    </source>
</evidence>
<dbReference type="InterPro" id="IPR052103">
    <property type="entry name" value="Dual_spec_Phospatases"/>
</dbReference>
<sequence>MEEFCEDAAVVQEILEESDVLEDNERHSYVSKSTPIWCISTITKRLLLSSATAVTSENLEAFGVTCVINAAAELPQTPFDDSSISYFKIPLLDHESSNIFSYLDSTSYIIHKNIAAGGRVLVHCVAGVSRSVTFCIAYLMKYHRMTLLEAYNHVKLKRSMIRPNCGFFRQLIEYEQRLYETNTVTMIYNETVKMEIPDVYDCDYRNILSFRRKRRDLVRRH</sequence>
<dbReference type="AlphaFoldDB" id="A0AAW1MG32"/>
<dbReference type="GO" id="GO:0004721">
    <property type="term" value="F:phosphoprotein phosphatase activity"/>
    <property type="evidence" value="ECO:0007669"/>
    <property type="project" value="UniProtKB-KW"/>
</dbReference>
<dbReference type="SMART" id="SM00404">
    <property type="entry name" value="PTPc_motif"/>
    <property type="match status" value="1"/>
</dbReference>
<evidence type="ECO:0000256" key="2">
    <source>
        <dbReference type="ARBA" id="ARBA00022801"/>
    </source>
</evidence>
<reference evidence="6 7" key="1">
    <citation type="journal article" date="2024" name="BMC Genomics">
        <title>De novo assembly and annotation of Popillia japonica's genome with initial clues to its potential as an invasive pest.</title>
        <authorList>
            <person name="Cucini C."/>
            <person name="Boschi S."/>
            <person name="Funari R."/>
            <person name="Cardaioli E."/>
            <person name="Iannotti N."/>
            <person name="Marturano G."/>
            <person name="Paoli F."/>
            <person name="Bruttini M."/>
            <person name="Carapelli A."/>
            <person name="Frati F."/>
            <person name="Nardi F."/>
        </authorList>
    </citation>
    <scope>NUCLEOTIDE SEQUENCE [LARGE SCALE GENOMIC DNA]</scope>
    <source>
        <strain evidence="6">DMR45628</strain>
    </source>
</reference>
<feature type="domain" description="Tyrosine specific protein phosphatases" evidence="5">
    <location>
        <begin position="100"/>
        <end position="158"/>
    </location>
</feature>
<comment type="similarity">
    <text evidence="1">Belongs to the protein-tyrosine phosphatase family. Non-receptor class dual specificity subfamily.</text>
</comment>
<dbReference type="Proteomes" id="UP001458880">
    <property type="component" value="Unassembled WGS sequence"/>
</dbReference>
<name>A0AAW1MG32_POPJA</name>
<keyword evidence="2" id="KW-0378">Hydrolase</keyword>
<gene>
    <name evidence="6" type="ORF">QE152_g7134</name>
</gene>
<evidence type="ECO:0000256" key="1">
    <source>
        <dbReference type="ARBA" id="ARBA00008601"/>
    </source>
</evidence>